<gene>
    <name evidence="1" type="ORF">GCM10011400_10860</name>
</gene>
<reference evidence="2" key="1">
    <citation type="journal article" date="2019" name="Int. J. Syst. Evol. Microbiol.">
        <title>The Global Catalogue of Microorganisms (GCM) 10K type strain sequencing project: providing services to taxonomists for standard genome sequencing and annotation.</title>
        <authorList>
            <consortium name="The Broad Institute Genomics Platform"/>
            <consortium name="The Broad Institute Genome Sequencing Center for Infectious Disease"/>
            <person name="Wu L."/>
            <person name="Ma J."/>
        </authorList>
    </citation>
    <scope>NUCLEOTIDE SEQUENCE [LARGE SCALE GENOMIC DNA]</scope>
    <source>
        <strain evidence="2">CGMCC 1.15103</strain>
    </source>
</reference>
<evidence type="ECO:0000313" key="1">
    <source>
        <dbReference type="EMBL" id="GGC26238.1"/>
    </source>
</evidence>
<evidence type="ECO:0000313" key="2">
    <source>
        <dbReference type="Proteomes" id="UP000602004"/>
    </source>
</evidence>
<dbReference type="Proteomes" id="UP000602004">
    <property type="component" value="Unassembled WGS sequence"/>
</dbReference>
<accession>A0ABQ1LLS1</accession>
<comment type="caution">
    <text evidence="1">The sequence shown here is derived from an EMBL/GenBank/DDBJ whole genome shotgun (WGS) entry which is preliminary data.</text>
</comment>
<organism evidence="1 2">
    <name type="scientific">Paraburkholderia caffeinilytica</name>
    <dbReference type="NCBI Taxonomy" id="1761016"/>
    <lineage>
        <taxon>Bacteria</taxon>
        <taxon>Pseudomonadati</taxon>
        <taxon>Pseudomonadota</taxon>
        <taxon>Betaproteobacteria</taxon>
        <taxon>Burkholderiales</taxon>
        <taxon>Burkholderiaceae</taxon>
        <taxon>Paraburkholderia</taxon>
    </lineage>
</organism>
<keyword evidence="2" id="KW-1185">Reference proteome</keyword>
<protein>
    <submittedName>
        <fullName evidence="1">Uncharacterized protein</fullName>
    </submittedName>
</protein>
<dbReference type="EMBL" id="BMHL01000002">
    <property type="protein sequence ID" value="GGC26238.1"/>
    <property type="molecule type" value="Genomic_DNA"/>
</dbReference>
<sequence>MATESFHPRTFSIRSDGRMLVSAAVEPLRVREGDTVRDVPAALTVFRIAADGRLTRIRKYHVETGNDWMFWCGMVPLEV</sequence>
<proteinExistence type="predicted"/>
<name>A0ABQ1LLS1_9BURK</name>